<sequence length="597" mass="68271">MKSLFKITFTVLVLGMFFYSCEKNDLSLQEQLPNTNSNEEEVLNAPFFQNEKTFDLLKPISKKWYEKHGKIRLRTDPEEVEKTKYFVQQLNSWSEGRYTDEIVEKWGYPFWDGHIIYHDSEDGDFIVSVPVFKNNSTEINAILLYSETENQGAASFALISREKMISIASDPENPSFHFFTQLFKDYDIDLFDKENEDYDSWSALNITEIDCYTTLSCLSDGVNDYCYAVCSSGCTNDLISSGVADTPLELSWLRGNCSWANAIDNFLEDNGTTTVYMEAAQSFLDIGMAEGLNFVEFKNLVSAIEDFLEDADNQSNIENLFEYFQTNGLNPFLLNGFDIDYEAILPDVNLAPGNWVNFNGPDYFGLTNVIRNELISLYPNQEDDINNFWACRVLGYAHENAVLNSLGEPLGQINLPGLNRIPDGYTTQPLYDIFIYDQPVIIEIKGVFSGSSFDYSAQTGQFTDYRNWIQNNAHKSSTTVQHGLYMILPANVSLASNIASSCSSQNIPLYYSGVEHRMDEPHQFRVKRPELLNLLNLDYSDHMFAFLGPLFFKWALEENMERNFDYDEVTIDFAAEAETFEEQYLIGNEIPSCPDDE</sequence>
<proteinExistence type="predicted"/>
<reference evidence="1 2" key="1">
    <citation type="submission" date="2019-08" db="EMBL/GenBank/DDBJ databases">
        <title>Genome of Phaeodactylibacter luteus.</title>
        <authorList>
            <person name="Bowman J.P."/>
        </authorList>
    </citation>
    <scope>NUCLEOTIDE SEQUENCE [LARGE SCALE GENOMIC DNA]</scope>
    <source>
        <strain evidence="1 2">KCTC 42180</strain>
    </source>
</reference>
<organism evidence="1 2">
    <name type="scientific">Phaeodactylibacter luteus</name>
    <dbReference type="NCBI Taxonomy" id="1564516"/>
    <lineage>
        <taxon>Bacteria</taxon>
        <taxon>Pseudomonadati</taxon>
        <taxon>Bacteroidota</taxon>
        <taxon>Saprospiria</taxon>
        <taxon>Saprospirales</taxon>
        <taxon>Haliscomenobacteraceae</taxon>
        <taxon>Phaeodactylibacter</taxon>
    </lineage>
</organism>
<comment type="caution">
    <text evidence="1">The sequence shown here is derived from an EMBL/GenBank/DDBJ whole genome shotgun (WGS) entry which is preliminary data.</text>
</comment>
<accession>A0A5C6RGM6</accession>
<dbReference type="PROSITE" id="PS51257">
    <property type="entry name" value="PROKAR_LIPOPROTEIN"/>
    <property type="match status" value="1"/>
</dbReference>
<protein>
    <submittedName>
        <fullName evidence="1">Uncharacterized protein</fullName>
    </submittedName>
</protein>
<dbReference type="Proteomes" id="UP000321580">
    <property type="component" value="Unassembled WGS sequence"/>
</dbReference>
<name>A0A5C6RGM6_9BACT</name>
<evidence type="ECO:0000313" key="1">
    <source>
        <dbReference type="EMBL" id="TXB59741.1"/>
    </source>
</evidence>
<gene>
    <name evidence="1" type="ORF">FRY97_21020</name>
</gene>
<dbReference type="EMBL" id="VOOR01000087">
    <property type="protein sequence ID" value="TXB59741.1"/>
    <property type="molecule type" value="Genomic_DNA"/>
</dbReference>
<evidence type="ECO:0000313" key="2">
    <source>
        <dbReference type="Proteomes" id="UP000321580"/>
    </source>
</evidence>
<dbReference type="AlphaFoldDB" id="A0A5C6RGM6"/>
<dbReference type="OrthoDB" id="9971333at2"/>
<dbReference type="RefSeq" id="WP_147169596.1">
    <property type="nucleotide sequence ID" value="NZ_VOOR01000087.1"/>
</dbReference>
<keyword evidence="2" id="KW-1185">Reference proteome</keyword>